<reference evidence="1" key="1">
    <citation type="submission" date="2020-08" db="EMBL/GenBank/DDBJ databases">
        <title>Multicomponent nature underlies the extraordinary mechanical properties of spider dragline silk.</title>
        <authorList>
            <person name="Kono N."/>
            <person name="Nakamura H."/>
            <person name="Mori M."/>
            <person name="Yoshida Y."/>
            <person name="Ohtoshi R."/>
            <person name="Malay A.D."/>
            <person name="Moran D.A.P."/>
            <person name="Tomita M."/>
            <person name="Numata K."/>
            <person name="Arakawa K."/>
        </authorList>
    </citation>
    <scope>NUCLEOTIDE SEQUENCE</scope>
</reference>
<organism evidence="1 2">
    <name type="scientific">Nephila pilipes</name>
    <name type="common">Giant wood spider</name>
    <name type="synonym">Nephila maculata</name>
    <dbReference type="NCBI Taxonomy" id="299642"/>
    <lineage>
        <taxon>Eukaryota</taxon>
        <taxon>Metazoa</taxon>
        <taxon>Ecdysozoa</taxon>
        <taxon>Arthropoda</taxon>
        <taxon>Chelicerata</taxon>
        <taxon>Arachnida</taxon>
        <taxon>Araneae</taxon>
        <taxon>Araneomorphae</taxon>
        <taxon>Entelegynae</taxon>
        <taxon>Araneoidea</taxon>
        <taxon>Nephilidae</taxon>
        <taxon>Nephila</taxon>
    </lineage>
</organism>
<gene>
    <name evidence="1" type="ORF">NPIL_376781</name>
</gene>
<evidence type="ECO:0000313" key="2">
    <source>
        <dbReference type="Proteomes" id="UP000887013"/>
    </source>
</evidence>
<accession>A0A8X6QAS5</accession>
<dbReference type="Proteomes" id="UP000887013">
    <property type="component" value="Unassembled WGS sequence"/>
</dbReference>
<evidence type="ECO:0000313" key="1">
    <source>
        <dbReference type="EMBL" id="GFU15113.1"/>
    </source>
</evidence>
<comment type="caution">
    <text evidence="1">The sequence shown here is derived from an EMBL/GenBank/DDBJ whole genome shotgun (WGS) entry which is preliminary data.</text>
</comment>
<protein>
    <submittedName>
        <fullName evidence="1">Uncharacterized protein</fullName>
    </submittedName>
</protein>
<keyword evidence="2" id="KW-1185">Reference proteome</keyword>
<sequence length="121" mass="13868">MNTSGLYKSSPFFIASHKYHQRFSVNVWPCIVGNRMVGRYPLPDRSTGEQYLAFQELRLPGLLQPVSSTTQTHIHVTHAGWSPSSLFHRCVTLPEWHIFQTMNGTWQTCGSTFTLPRFKPT</sequence>
<dbReference type="AlphaFoldDB" id="A0A8X6QAS5"/>
<dbReference type="EMBL" id="BMAW01030127">
    <property type="protein sequence ID" value="GFU15113.1"/>
    <property type="molecule type" value="Genomic_DNA"/>
</dbReference>
<dbReference type="OrthoDB" id="6436917at2759"/>
<name>A0A8X6QAS5_NEPPI</name>
<proteinExistence type="predicted"/>